<dbReference type="GO" id="GO:0047372">
    <property type="term" value="F:monoacylglycerol lipase activity"/>
    <property type="evidence" value="ECO:0007669"/>
    <property type="project" value="TreeGrafter"/>
</dbReference>
<dbReference type="PANTHER" id="PTHR43798">
    <property type="entry name" value="MONOACYLGLYCEROL LIPASE"/>
    <property type="match status" value="1"/>
</dbReference>
<protein>
    <submittedName>
        <fullName evidence="2">Alpha/beta hydrolase family protein</fullName>
    </submittedName>
</protein>
<dbReference type="Proteomes" id="UP000196027">
    <property type="component" value="Chromosome"/>
</dbReference>
<dbReference type="PANTHER" id="PTHR43798:SF33">
    <property type="entry name" value="HYDROLASE, PUTATIVE (AFU_ORTHOLOGUE AFUA_2G14860)-RELATED"/>
    <property type="match status" value="1"/>
</dbReference>
<reference evidence="2 3" key="1">
    <citation type="submission" date="2017-05" db="EMBL/GenBank/DDBJ databases">
        <title>Genomic insights into alkan degradation activity of Oleiphilus messinensis.</title>
        <authorList>
            <person name="Kozyavkin S.A."/>
            <person name="Slesarev A.I."/>
            <person name="Golyshin P.N."/>
            <person name="Korzhenkov A."/>
            <person name="Golyshina O.N."/>
            <person name="Toshchakov S.V."/>
        </authorList>
    </citation>
    <scope>NUCLEOTIDE SEQUENCE [LARGE SCALE GENOMIC DNA]</scope>
    <source>
        <strain evidence="2 3">ME102</strain>
    </source>
</reference>
<dbReference type="InterPro" id="IPR050266">
    <property type="entry name" value="AB_hydrolase_sf"/>
</dbReference>
<dbReference type="InterPro" id="IPR000073">
    <property type="entry name" value="AB_hydrolase_1"/>
</dbReference>
<dbReference type="InterPro" id="IPR029058">
    <property type="entry name" value="AB_hydrolase_fold"/>
</dbReference>
<feature type="domain" description="AB hydrolase-1" evidence="1">
    <location>
        <begin position="99"/>
        <end position="356"/>
    </location>
</feature>
<dbReference type="KEGG" id="ome:OLMES_5447"/>
<dbReference type="OrthoDB" id="9779853at2"/>
<sequence length="425" mass="48283">MKRYGLLAFKRGQRSVTRLLVLMVLALLSACSTTMFHLGDVDGVPDVLAKGETSSFWREQVQYPYPVQYASVKDASGLEWKMSYMDEYWGLGPKSTADTIVLIHGRGANAGYFSQMMKYCLQAGLRVIAVDLPKYGKSIAENTHHPVNLSLADSRTMVHGLLVDQLDVERATYLGHSMGGQWVLGYALEFPDVVDRLILESPYGLEEFPSHIPSQAGDPVPLFDPVLAKNLEAWKTVWEPLKHKESEKARSAREIEAYYYFQNYNAKTGEVNPGWEGYFLNKDIDTIYTTQVRQKMAKDNNEEFDRYLNAYVWDIYGMGVESRVDDAGSLFKRLRELQKPIWFVFGEKDPFLPATSLSGNLSLRQDVIKPAYLSLFLRGVKPLVSIYPNTAHVPHAEYPLKFAEDVIHFIEEGYVVSMVENPLKY</sequence>
<dbReference type="Gene3D" id="3.40.50.1820">
    <property type="entry name" value="alpha/beta hydrolase"/>
    <property type="match status" value="1"/>
</dbReference>
<dbReference type="GO" id="GO:0016020">
    <property type="term" value="C:membrane"/>
    <property type="evidence" value="ECO:0007669"/>
    <property type="project" value="TreeGrafter"/>
</dbReference>
<evidence type="ECO:0000313" key="2">
    <source>
        <dbReference type="EMBL" id="ARU59427.1"/>
    </source>
</evidence>
<dbReference type="RefSeq" id="WP_157678645.1">
    <property type="nucleotide sequence ID" value="NZ_CP021425.1"/>
</dbReference>
<dbReference type="Pfam" id="PF00561">
    <property type="entry name" value="Abhydrolase_1"/>
    <property type="match status" value="1"/>
</dbReference>
<dbReference type="PROSITE" id="PS51257">
    <property type="entry name" value="PROKAR_LIPOPROTEIN"/>
    <property type="match status" value="1"/>
</dbReference>
<dbReference type="AlphaFoldDB" id="A0A1Y0IFY5"/>
<dbReference type="SUPFAM" id="SSF53474">
    <property type="entry name" value="alpha/beta-Hydrolases"/>
    <property type="match status" value="1"/>
</dbReference>
<name>A0A1Y0IFY5_9GAMM</name>
<evidence type="ECO:0000313" key="3">
    <source>
        <dbReference type="Proteomes" id="UP000196027"/>
    </source>
</evidence>
<dbReference type="EMBL" id="CP021425">
    <property type="protein sequence ID" value="ARU59427.1"/>
    <property type="molecule type" value="Genomic_DNA"/>
</dbReference>
<accession>A0A1Y0IFY5</accession>
<proteinExistence type="predicted"/>
<gene>
    <name evidence="2" type="ORF">OLMES_5447</name>
</gene>
<dbReference type="GO" id="GO:0046464">
    <property type="term" value="P:acylglycerol catabolic process"/>
    <property type="evidence" value="ECO:0007669"/>
    <property type="project" value="TreeGrafter"/>
</dbReference>
<dbReference type="PRINTS" id="PR00111">
    <property type="entry name" value="ABHYDROLASE"/>
</dbReference>
<keyword evidence="2" id="KW-0378">Hydrolase</keyword>
<organism evidence="2 3">
    <name type="scientific">Oleiphilus messinensis</name>
    <dbReference type="NCBI Taxonomy" id="141451"/>
    <lineage>
        <taxon>Bacteria</taxon>
        <taxon>Pseudomonadati</taxon>
        <taxon>Pseudomonadota</taxon>
        <taxon>Gammaproteobacteria</taxon>
        <taxon>Oceanospirillales</taxon>
        <taxon>Oleiphilaceae</taxon>
        <taxon>Oleiphilus</taxon>
    </lineage>
</organism>
<keyword evidence="3" id="KW-1185">Reference proteome</keyword>
<evidence type="ECO:0000259" key="1">
    <source>
        <dbReference type="Pfam" id="PF00561"/>
    </source>
</evidence>